<reference evidence="10 11" key="1">
    <citation type="submission" date="2018-04" db="EMBL/GenBank/DDBJ databases">
        <title>Genomic Encyclopedia of Type Strains, Phase IV (KMG-IV): sequencing the most valuable type-strain genomes for metagenomic binning, comparative biology and taxonomic classification.</title>
        <authorList>
            <person name="Goeker M."/>
        </authorList>
    </citation>
    <scope>NUCLEOTIDE SEQUENCE [LARGE SCALE GENOMIC DNA]</scope>
    <source>
        <strain evidence="10 11">DSM 20705</strain>
    </source>
</reference>
<feature type="binding site" evidence="6">
    <location>
        <begin position="338"/>
        <end position="340"/>
    </location>
    <ligand>
        <name>GTP</name>
        <dbReference type="ChEBI" id="CHEBI:37565"/>
    </ligand>
</feature>
<dbReference type="GO" id="GO:0005525">
    <property type="term" value="F:GTP binding"/>
    <property type="evidence" value="ECO:0007669"/>
    <property type="project" value="UniProtKB-UniRule"/>
</dbReference>
<dbReference type="HAMAP" id="MF_00900">
    <property type="entry name" value="GTPase_HflX"/>
    <property type="match status" value="1"/>
</dbReference>
<dbReference type="InterPro" id="IPR006073">
    <property type="entry name" value="GTP-bd"/>
</dbReference>
<dbReference type="InterPro" id="IPR042108">
    <property type="entry name" value="GTPase_HflX_N_sf"/>
</dbReference>
<feature type="binding site" evidence="6">
    <location>
        <begin position="231"/>
        <end position="235"/>
    </location>
    <ligand>
        <name>GTP</name>
        <dbReference type="ChEBI" id="CHEBI:37565"/>
    </ligand>
</feature>
<evidence type="ECO:0000256" key="8">
    <source>
        <dbReference type="SAM" id="Coils"/>
    </source>
</evidence>
<feature type="binding site" evidence="6">
    <location>
        <begin position="253"/>
        <end position="256"/>
    </location>
    <ligand>
        <name>GTP</name>
        <dbReference type="ChEBI" id="CHEBI:37565"/>
    </ligand>
</feature>
<dbReference type="RefSeq" id="WP_116479829.1">
    <property type="nucleotide sequence ID" value="NZ_QEKV01000003.1"/>
</dbReference>
<evidence type="ECO:0000256" key="3">
    <source>
        <dbReference type="ARBA" id="ARBA00022842"/>
    </source>
</evidence>
<feature type="coiled-coil region" evidence="8">
    <location>
        <begin position="152"/>
        <end position="179"/>
    </location>
</feature>
<dbReference type="PROSITE" id="PS51705">
    <property type="entry name" value="G_HFLX"/>
    <property type="match status" value="1"/>
</dbReference>
<keyword evidence="1 7" id="KW-0479">Metal-binding</keyword>
<dbReference type="PIRSF" id="PIRSF006809">
    <property type="entry name" value="GTP-binding_hflX_prd"/>
    <property type="match status" value="1"/>
</dbReference>
<feature type="binding site" evidence="7">
    <location>
        <position position="233"/>
    </location>
    <ligand>
        <name>Mg(2+)</name>
        <dbReference type="ChEBI" id="CHEBI:18420"/>
    </ligand>
</feature>
<comment type="cofactor">
    <cofactor evidence="7">
        <name>Mg(2+)</name>
        <dbReference type="ChEBI" id="CHEBI:18420"/>
    </cofactor>
</comment>
<keyword evidence="5" id="KW-0963">Cytoplasm</keyword>
<dbReference type="InterPro" id="IPR027417">
    <property type="entry name" value="P-loop_NTPase"/>
</dbReference>
<evidence type="ECO:0000313" key="11">
    <source>
        <dbReference type="Proteomes" id="UP000245793"/>
    </source>
</evidence>
<comment type="caution">
    <text evidence="10">The sequence shown here is derived from an EMBL/GenBank/DDBJ whole genome shotgun (WGS) entry which is preliminary data.</text>
</comment>
<feature type="binding site" evidence="6">
    <location>
        <begin position="319"/>
        <end position="322"/>
    </location>
    <ligand>
        <name>GTP</name>
        <dbReference type="ChEBI" id="CHEBI:37565"/>
    </ligand>
</feature>
<dbReference type="Gene3D" id="3.40.50.300">
    <property type="entry name" value="P-loop containing nucleotide triphosphate hydrolases"/>
    <property type="match status" value="1"/>
</dbReference>
<dbReference type="Gene3D" id="6.10.250.2860">
    <property type="match status" value="1"/>
</dbReference>
<dbReference type="Gene3D" id="3.40.50.11060">
    <property type="entry name" value="GTPase HflX, N-terminal domain"/>
    <property type="match status" value="1"/>
</dbReference>
<dbReference type="PANTHER" id="PTHR10229">
    <property type="entry name" value="GTP-BINDING PROTEIN HFLX"/>
    <property type="match status" value="1"/>
</dbReference>
<keyword evidence="4 5" id="KW-0342">GTP-binding</keyword>
<keyword evidence="11" id="KW-1185">Reference proteome</keyword>
<feature type="binding site" evidence="6">
    <location>
        <begin position="199"/>
        <end position="206"/>
    </location>
    <ligand>
        <name>GTP</name>
        <dbReference type="ChEBI" id="CHEBI:37565"/>
    </ligand>
</feature>
<keyword evidence="8" id="KW-0175">Coiled coil</keyword>
<feature type="domain" description="Hflx-type G" evidence="9">
    <location>
        <begin position="193"/>
        <end position="360"/>
    </location>
</feature>
<gene>
    <name evidence="5" type="primary">hflX</name>
    <name evidence="10" type="ORF">C7381_10333</name>
</gene>
<comment type="similarity">
    <text evidence="5">Belongs to the TRAFAC class OBG-HflX-like GTPase superfamily. HflX GTPase family.</text>
</comment>
<accession>A0A2U1E4C2</accession>
<dbReference type="Pfam" id="PF01926">
    <property type="entry name" value="MMR_HSR1"/>
    <property type="match status" value="1"/>
</dbReference>
<dbReference type="CDD" id="cd01878">
    <property type="entry name" value="HflX"/>
    <property type="match status" value="1"/>
</dbReference>
<dbReference type="PRINTS" id="PR00326">
    <property type="entry name" value="GTP1OBG"/>
</dbReference>
<dbReference type="AlphaFoldDB" id="A0A2U1E4C2"/>
<comment type="subunit">
    <text evidence="5">Monomer. Associates with the 50S ribosomal subunit.</text>
</comment>
<evidence type="ECO:0000256" key="1">
    <source>
        <dbReference type="ARBA" id="ARBA00022723"/>
    </source>
</evidence>
<feature type="binding site" evidence="7">
    <location>
        <position position="206"/>
    </location>
    <ligand>
        <name>Mg(2+)</name>
        <dbReference type="ChEBI" id="CHEBI:18420"/>
    </ligand>
</feature>
<evidence type="ECO:0000256" key="5">
    <source>
        <dbReference type="HAMAP-Rule" id="MF_00900"/>
    </source>
</evidence>
<dbReference type="GO" id="GO:0043022">
    <property type="term" value="F:ribosome binding"/>
    <property type="evidence" value="ECO:0007669"/>
    <property type="project" value="TreeGrafter"/>
</dbReference>
<keyword evidence="3 7" id="KW-0460">Magnesium</keyword>
<evidence type="ECO:0000256" key="7">
    <source>
        <dbReference type="PIRSR" id="PIRSR006809-2"/>
    </source>
</evidence>
<dbReference type="Pfam" id="PF16360">
    <property type="entry name" value="GTP-bdg_M"/>
    <property type="match status" value="1"/>
</dbReference>
<dbReference type="SUPFAM" id="SSF52540">
    <property type="entry name" value="P-loop containing nucleoside triphosphate hydrolases"/>
    <property type="match status" value="1"/>
</dbReference>
<evidence type="ECO:0000256" key="6">
    <source>
        <dbReference type="PIRSR" id="PIRSR006809-1"/>
    </source>
</evidence>
<evidence type="ECO:0000256" key="4">
    <source>
        <dbReference type="ARBA" id="ARBA00023134"/>
    </source>
</evidence>
<evidence type="ECO:0000256" key="2">
    <source>
        <dbReference type="ARBA" id="ARBA00022741"/>
    </source>
</evidence>
<dbReference type="InterPro" id="IPR025121">
    <property type="entry name" value="GTPase_HflX_N"/>
</dbReference>
<keyword evidence="2 5" id="KW-0547">Nucleotide-binding</keyword>
<protein>
    <recommendedName>
        <fullName evidence="5">GTPase HflX</fullName>
    </recommendedName>
    <alternativeName>
        <fullName evidence="5">GTP-binding protein HflX</fullName>
    </alternativeName>
</protein>
<dbReference type="PANTHER" id="PTHR10229:SF0">
    <property type="entry name" value="GTP-BINDING PROTEIN 6-RELATED"/>
    <property type="match status" value="1"/>
</dbReference>
<dbReference type="InterPro" id="IPR030394">
    <property type="entry name" value="G_HFLX_dom"/>
</dbReference>
<dbReference type="EMBL" id="QEKV01000003">
    <property type="protein sequence ID" value="PVY94796.1"/>
    <property type="molecule type" value="Genomic_DNA"/>
</dbReference>
<dbReference type="InterPro" id="IPR032305">
    <property type="entry name" value="GTP-bd_M"/>
</dbReference>
<sequence>MDFKDKKAVIIANDISEDSPRQKENIELVKSLGAEVISVLIQNIQRINPKYYFGSGKIEYFSNISKELKADFIVVCEDLSPRQLQNVKDEFDMLVIDGNQLILELFNQRATTAFGKLQVELATLSYMYPRLRGMRKDMDRQFGVMGMRGAGEQKLELDRRVLRKRIDKLKEDVKAAQVVLDTKSKMRSDSSIPIVSLIGYSNTGKSTLLNRIIELSGADEDKRVYADDRLFATLDTHARRIELPHGGDIILTDTVGLISNLPHQLIDAFRSTLLEIKKADLLVQVLDISNKHLDVEIETTENLIKDLGLGDKKIIKVYNKADKVVDKHIYADADMVISAYNDGDVRSLLKAIELELYGETVEDTKFFPYSEAKELSLFMENNQIISKKYSDEGTVVTYTKYLKRGL</sequence>
<evidence type="ECO:0000313" key="10">
    <source>
        <dbReference type="EMBL" id="PVY94796.1"/>
    </source>
</evidence>
<proteinExistence type="inferred from homology"/>
<dbReference type="InterPro" id="IPR016496">
    <property type="entry name" value="GTPase_HflX"/>
</dbReference>
<name>A0A2U1E4C2_9FIRM</name>
<dbReference type="GO" id="GO:0005737">
    <property type="term" value="C:cytoplasm"/>
    <property type="evidence" value="ECO:0007669"/>
    <property type="project" value="UniProtKB-SubCell"/>
</dbReference>
<dbReference type="GO" id="GO:0003924">
    <property type="term" value="F:GTPase activity"/>
    <property type="evidence" value="ECO:0007669"/>
    <property type="project" value="UniProtKB-UniRule"/>
</dbReference>
<evidence type="ECO:0000259" key="9">
    <source>
        <dbReference type="PROSITE" id="PS51705"/>
    </source>
</evidence>
<dbReference type="GO" id="GO:0046872">
    <property type="term" value="F:metal ion binding"/>
    <property type="evidence" value="ECO:0007669"/>
    <property type="project" value="UniProtKB-KW"/>
</dbReference>
<comment type="subcellular location">
    <subcellularLocation>
        <location evidence="5">Cytoplasm</location>
    </subcellularLocation>
    <text evidence="5">May associate with membranes.</text>
</comment>
<dbReference type="NCBIfam" id="TIGR03156">
    <property type="entry name" value="GTP_HflX"/>
    <property type="match status" value="1"/>
</dbReference>
<dbReference type="Proteomes" id="UP000245793">
    <property type="component" value="Unassembled WGS sequence"/>
</dbReference>
<dbReference type="Pfam" id="PF13167">
    <property type="entry name" value="GTP-bdg_N"/>
    <property type="match status" value="1"/>
</dbReference>
<organism evidence="10 11">
    <name type="scientific">Ezakiella coagulans</name>
    <dbReference type="NCBI Taxonomy" id="46507"/>
    <lineage>
        <taxon>Bacteria</taxon>
        <taxon>Bacillati</taxon>
        <taxon>Bacillota</taxon>
        <taxon>Tissierellia</taxon>
        <taxon>Ezakiella</taxon>
    </lineage>
</organism>
<comment type="function">
    <text evidence="5">GTPase that associates with the 50S ribosomal subunit and may have a role during protein synthesis or ribosome biogenesis.</text>
</comment>